<keyword evidence="6 10" id="KW-0560">Oxidoreductase</keyword>
<evidence type="ECO:0008006" key="14">
    <source>
        <dbReference type="Google" id="ProtNLM"/>
    </source>
</evidence>
<gene>
    <name evidence="12" type="ORF">KIW84_041581</name>
</gene>
<protein>
    <recommendedName>
        <fullName evidence="14">Flavonoid 3'-monooxygenase</fullName>
    </recommendedName>
</protein>
<comment type="cofactor">
    <cofactor evidence="1 9">
        <name>heme</name>
        <dbReference type="ChEBI" id="CHEBI:30413"/>
    </cofactor>
</comment>
<dbReference type="GO" id="GO:0016705">
    <property type="term" value="F:oxidoreductase activity, acting on paired donors, with incorporation or reduction of molecular oxygen"/>
    <property type="evidence" value="ECO:0007669"/>
    <property type="project" value="InterPro"/>
</dbReference>
<dbReference type="EMBL" id="JAMSHJ010000004">
    <property type="protein sequence ID" value="KAI5416588.1"/>
    <property type="molecule type" value="Genomic_DNA"/>
</dbReference>
<dbReference type="InterPro" id="IPR001128">
    <property type="entry name" value="Cyt_P450"/>
</dbReference>
<dbReference type="PANTHER" id="PTHR47944">
    <property type="entry name" value="CYTOCHROME P450 98A9"/>
    <property type="match status" value="1"/>
</dbReference>
<dbReference type="Proteomes" id="UP001058974">
    <property type="component" value="Chromosome 4"/>
</dbReference>
<evidence type="ECO:0000256" key="10">
    <source>
        <dbReference type="RuleBase" id="RU000461"/>
    </source>
</evidence>
<dbReference type="Gramene" id="Psat04G0158100-T2">
    <property type="protein sequence ID" value="KAI5416588.1"/>
    <property type="gene ID" value="KIW84_041581"/>
</dbReference>
<dbReference type="AlphaFoldDB" id="A0A9D5APG4"/>
<evidence type="ECO:0000256" key="4">
    <source>
        <dbReference type="ARBA" id="ARBA00022723"/>
    </source>
</evidence>
<keyword evidence="4 9" id="KW-0479">Metal-binding</keyword>
<name>A0A9D5APG4_PEA</name>
<dbReference type="InterPro" id="IPR017972">
    <property type="entry name" value="Cyt_P450_CS"/>
</dbReference>
<comment type="caution">
    <text evidence="12">The sequence shown here is derived from an EMBL/GenBank/DDBJ whole genome shotgun (WGS) entry which is preliminary data.</text>
</comment>
<evidence type="ECO:0000256" key="2">
    <source>
        <dbReference type="ARBA" id="ARBA00010617"/>
    </source>
</evidence>
<dbReference type="PANTHER" id="PTHR47944:SF18">
    <property type="entry name" value="FLAVONOID 3'-MONOOXYGENASE"/>
    <property type="match status" value="1"/>
</dbReference>
<evidence type="ECO:0000256" key="9">
    <source>
        <dbReference type="PIRSR" id="PIRSR602401-1"/>
    </source>
</evidence>
<dbReference type="InterPro" id="IPR002401">
    <property type="entry name" value="Cyt_P450_E_grp-I"/>
</dbReference>
<accession>A0A9D5APG4</accession>
<dbReference type="GO" id="GO:0004497">
    <property type="term" value="F:monooxygenase activity"/>
    <property type="evidence" value="ECO:0007669"/>
    <property type="project" value="UniProtKB-KW"/>
</dbReference>
<dbReference type="Gene3D" id="1.10.630.10">
    <property type="entry name" value="Cytochrome P450"/>
    <property type="match status" value="1"/>
</dbReference>
<keyword evidence="8 10" id="KW-0503">Monooxygenase</keyword>
<evidence type="ECO:0000256" key="5">
    <source>
        <dbReference type="ARBA" id="ARBA00022857"/>
    </source>
</evidence>
<organism evidence="12 13">
    <name type="scientific">Pisum sativum</name>
    <name type="common">Garden pea</name>
    <name type="synonym">Lathyrus oleraceus</name>
    <dbReference type="NCBI Taxonomy" id="3888"/>
    <lineage>
        <taxon>Eukaryota</taxon>
        <taxon>Viridiplantae</taxon>
        <taxon>Streptophyta</taxon>
        <taxon>Embryophyta</taxon>
        <taxon>Tracheophyta</taxon>
        <taxon>Spermatophyta</taxon>
        <taxon>Magnoliopsida</taxon>
        <taxon>eudicotyledons</taxon>
        <taxon>Gunneridae</taxon>
        <taxon>Pentapetalae</taxon>
        <taxon>rosids</taxon>
        <taxon>fabids</taxon>
        <taxon>Fabales</taxon>
        <taxon>Fabaceae</taxon>
        <taxon>Papilionoideae</taxon>
        <taxon>50 kb inversion clade</taxon>
        <taxon>NPAAA clade</taxon>
        <taxon>Hologalegina</taxon>
        <taxon>IRL clade</taxon>
        <taxon>Fabeae</taxon>
        <taxon>Lathyrus</taxon>
    </lineage>
</organism>
<evidence type="ECO:0000256" key="6">
    <source>
        <dbReference type="ARBA" id="ARBA00023002"/>
    </source>
</evidence>
<evidence type="ECO:0000256" key="11">
    <source>
        <dbReference type="SAM" id="Coils"/>
    </source>
</evidence>
<keyword evidence="5" id="KW-0521">NADP</keyword>
<keyword evidence="11" id="KW-0175">Coiled coil</keyword>
<evidence type="ECO:0000256" key="7">
    <source>
        <dbReference type="ARBA" id="ARBA00023004"/>
    </source>
</evidence>
<dbReference type="PRINTS" id="PR00463">
    <property type="entry name" value="EP450I"/>
</dbReference>
<proteinExistence type="inferred from homology"/>
<keyword evidence="3 9" id="KW-0349">Heme</keyword>
<sequence>MGPVPHHALAALALKHGPLMHLRLGFVDVIVAASRPVAEQFLKVHDANFSSRPPNSGAKYMAYNYQDLVFAPYGPRWRLLRKISYVHMFSSKALDDFSHIRQEEVARLIRNLASSGSKAANLGQLLNVCTTNALARVMIGRRVFNDGNSGCDPRADEFKSMVVELMVLAGVFNVGDFVPALEWLDLQGVQAKMKKLHKRFDEFLTSIIQDHEVSKSEKHNDLLSKLLSLKEKVDEDEDKLNDTQIKALLLNMFAAGTDTSSSTTEWAIAELIRNPGLMVSIQKELDTVVGANRLVNEMDLAHLPYLEAVVKETFRLHPSTPLSLPRVANESCEIFNYHIPKGATLLVNVWAISRDPKEWSNPLEFKPERFLPGGEKFDVDIKGTDFEVIPFGAGRRICAGMSLGLRMVQLLTATLVHAFDWELENGLLPEKLNMDEAYGLTLQREKPLLVHPRPRLAQHLYL</sequence>
<evidence type="ECO:0000313" key="13">
    <source>
        <dbReference type="Proteomes" id="UP001058974"/>
    </source>
</evidence>
<comment type="similarity">
    <text evidence="2 10">Belongs to the cytochrome P450 family.</text>
</comment>
<dbReference type="Pfam" id="PF00067">
    <property type="entry name" value="p450"/>
    <property type="match status" value="1"/>
</dbReference>
<keyword evidence="13" id="KW-1185">Reference proteome</keyword>
<evidence type="ECO:0000256" key="8">
    <source>
        <dbReference type="ARBA" id="ARBA00023033"/>
    </source>
</evidence>
<feature type="binding site" description="axial binding residue" evidence="9">
    <location>
        <position position="398"/>
    </location>
    <ligand>
        <name>heme</name>
        <dbReference type="ChEBI" id="CHEBI:30413"/>
    </ligand>
    <ligandPart>
        <name>Fe</name>
        <dbReference type="ChEBI" id="CHEBI:18248"/>
    </ligandPart>
</feature>
<evidence type="ECO:0000313" key="12">
    <source>
        <dbReference type="EMBL" id="KAI5416588.1"/>
    </source>
</evidence>
<dbReference type="SUPFAM" id="SSF48264">
    <property type="entry name" value="Cytochrome P450"/>
    <property type="match status" value="1"/>
</dbReference>
<evidence type="ECO:0000256" key="1">
    <source>
        <dbReference type="ARBA" id="ARBA00001971"/>
    </source>
</evidence>
<reference evidence="12 13" key="1">
    <citation type="journal article" date="2022" name="Nat. Genet.">
        <title>Improved pea reference genome and pan-genome highlight genomic features and evolutionary characteristics.</title>
        <authorList>
            <person name="Yang T."/>
            <person name="Liu R."/>
            <person name="Luo Y."/>
            <person name="Hu S."/>
            <person name="Wang D."/>
            <person name="Wang C."/>
            <person name="Pandey M.K."/>
            <person name="Ge S."/>
            <person name="Xu Q."/>
            <person name="Li N."/>
            <person name="Li G."/>
            <person name="Huang Y."/>
            <person name="Saxena R.K."/>
            <person name="Ji Y."/>
            <person name="Li M."/>
            <person name="Yan X."/>
            <person name="He Y."/>
            <person name="Liu Y."/>
            <person name="Wang X."/>
            <person name="Xiang C."/>
            <person name="Varshney R.K."/>
            <person name="Ding H."/>
            <person name="Gao S."/>
            <person name="Zong X."/>
        </authorList>
    </citation>
    <scope>NUCLEOTIDE SEQUENCE [LARGE SCALE GENOMIC DNA]</scope>
    <source>
        <strain evidence="12 13">cv. Zhongwan 6</strain>
    </source>
</reference>
<dbReference type="PROSITE" id="PS00086">
    <property type="entry name" value="CYTOCHROME_P450"/>
    <property type="match status" value="1"/>
</dbReference>
<dbReference type="GO" id="GO:0005506">
    <property type="term" value="F:iron ion binding"/>
    <property type="evidence" value="ECO:0007669"/>
    <property type="project" value="InterPro"/>
</dbReference>
<dbReference type="FunFam" id="1.10.630.10:FF:000026">
    <property type="entry name" value="Cytochrome P450 82C4"/>
    <property type="match status" value="1"/>
</dbReference>
<evidence type="ECO:0000256" key="3">
    <source>
        <dbReference type="ARBA" id="ARBA00022617"/>
    </source>
</evidence>
<dbReference type="InterPro" id="IPR036396">
    <property type="entry name" value="Cyt_P450_sf"/>
</dbReference>
<feature type="coiled-coil region" evidence="11">
    <location>
        <begin position="219"/>
        <end position="246"/>
    </location>
</feature>
<dbReference type="PRINTS" id="PR00385">
    <property type="entry name" value="P450"/>
</dbReference>
<keyword evidence="7 9" id="KW-0408">Iron</keyword>
<dbReference type="GO" id="GO:0020037">
    <property type="term" value="F:heme binding"/>
    <property type="evidence" value="ECO:0007669"/>
    <property type="project" value="InterPro"/>
</dbReference>